<sequence>MSISHALAQSSKISLFEELVETSIEQTRHIPQTMAKTGLQHLGYSGNILVRTKSTADLRCPTKLPGNSSENRGTESSRLRDQRFARDVEQSSKWPSW</sequence>
<name>A0A1R1PNN7_ZANCU</name>
<evidence type="ECO:0000313" key="4">
    <source>
        <dbReference type="EMBL" id="OMH82585.1"/>
    </source>
</evidence>
<dbReference type="Pfam" id="PF02582">
    <property type="entry name" value="DUF155"/>
    <property type="match status" value="1"/>
</dbReference>
<evidence type="ECO:0000259" key="2">
    <source>
        <dbReference type="Pfam" id="PF02582"/>
    </source>
</evidence>
<comment type="caution">
    <text evidence="4">The sequence shown here is derived from an EMBL/GenBank/DDBJ whole genome shotgun (WGS) entry which is preliminary data.</text>
</comment>
<dbReference type="Proteomes" id="UP000188320">
    <property type="component" value="Unassembled WGS sequence"/>
</dbReference>
<dbReference type="InterPro" id="IPR003734">
    <property type="entry name" value="DUF155"/>
</dbReference>
<feature type="region of interest" description="Disordered" evidence="1">
    <location>
        <begin position="58"/>
        <end position="97"/>
    </location>
</feature>
<reference evidence="4" key="1">
    <citation type="submission" date="2017-01" db="EMBL/GenBank/DDBJ databases">
        <authorList>
            <person name="Mah S.A."/>
            <person name="Swanson W.J."/>
            <person name="Moy G.W."/>
            <person name="Vacquier V.D."/>
        </authorList>
    </citation>
    <scope>NUCLEOTIDE SEQUENCE [LARGE SCALE GENOMIC DNA]</scope>
    <source>
        <strain evidence="4">COL-18-3</strain>
    </source>
</reference>
<dbReference type="EMBL" id="LSSK01001304">
    <property type="protein sequence ID" value="OMH80126.1"/>
    <property type="molecule type" value="Genomic_DNA"/>
</dbReference>
<protein>
    <submittedName>
        <fullName evidence="4">Sporulation protein RMD1</fullName>
    </submittedName>
</protein>
<evidence type="ECO:0000256" key="1">
    <source>
        <dbReference type="SAM" id="MobiDB-lite"/>
    </source>
</evidence>
<evidence type="ECO:0000313" key="5">
    <source>
        <dbReference type="Proteomes" id="UP000188320"/>
    </source>
</evidence>
<accession>A0A1R1PNN7</accession>
<feature type="domain" description="DUF155" evidence="2">
    <location>
        <begin position="2"/>
        <end position="49"/>
    </location>
</feature>
<proteinExistence type="predicted"/>
<evidence type="ECO:0000313" key="3">
    <source>
        <dbReference type="EMBL" id="OMH80126.1"/>
    </source>
</evidence>
<keyword evidence="5" id="KW-1185">Reference proteome</keyword>
<dbReference type="AlphaFoldDB" id="A0A1R1PNN7"/>
<feature type="compositionally biased region" description="Basic and acidic residues" evidence="1">
    <location>
        <begin position="72"/>
        <end position="90"/>
    </location>
</feature>
<dbReference type="OrthoDB" id="18302at2759"/>
<gene>
    <name evidence="4" type="ORF">AX774_g3937</name>
    <name evidence="3" type="ORF">AX774_g6453</name>
</gene>
<organism evidence="4 5">
    <name type="scientific">Zancudomyces culisetae</name>
    <name type="common">Gut fungus</name>
    <name type="synonym">Smittium culisetae</name>
    <dbReference type="NCBI Taxonomy" id="1213189"/>
    <lineage>
        <taxon>Eukaryota</taxon>
        <taxon>Fungi</taxon>
        <taxon>Fungi incertae sedis</taxon>
        <taxon>Zoopagomycota</taxon>
        <taxon>Kickxellomycotina</taxon>
        <taxon>Harpellomycetes</taxon>
        <taxon>Harpellales</taxon>
        <taxon>Legeriomycetaceae</taxon>
        <taxon>Zancudomyces</taxon>
    </lineage>
</organism>
<reference evidence="5" key="2">
    <citation type="submission" date="2017-01" db="EMBL/GenBank/DDBJ databases">
        <authorList>
            <person name="Wang Y."/>
            <person name="White M."/>
            <person name="Kvist S."/>
            <person name="Moncalvo J.-M."/>
        </authorList>
    </citation>
    <scope>NUCLEOTIDE SEQUENCE [LARGE SCALE GENOMIC DNA]</scope>
    <source>
        <strain evidence="5">COL-18-3</strain>
    </source>
</reference>
<dbReference type="EMBL" id="LSSK01000635">
    <property type="protein sequence ID" value="OMH82585.1"/>
    <property type="molecule type" value="Genomic_DNA"/>
</dbReference>